<evidence type="ECO:0000256" key="5">
    <source>
        <dbReference type="ARBA" id="ARBA00030406"/>
    </source>
</evidence>
<reference evidence="11" key="1">
    <citation type="submission" date="2021-04" db="EMBL/GenBank/DDBJ databases">
        <authorList>
            <consortium name="Molecular Ecology Group"/>
        </authorList>
    </citation>
    <scope>NUCLEOTIDE SEQUENCE</scope>
</reference>
<dbReference type="GO" id="GO:0017109">
    <property type="term" value="C:glutamate-cysteine ligase complex"/>
    <property type="evidence" value="ECO:0007669"/>
    <property type="project" value="TreeGrafter"/>
</dbReference>
<proteinExistence type="inferred from homology"/>
<dbReference type="AlphaFoldDB" id="A0A8S3Z9P0"/>
<dbReference type="PANTHER" id="PTHR13295:SF4">
    <property type="entry name" value="GLUTAMATE--CYSTEINE LIGASE REGULATORY SUBUNIT"/>
    <property type="match status" value="1"/>
</dbReference>
<evidence type="ECO:0000313" key="12">
    <source>
        <dbReference type="Proteomes" id="UP000678393"/>
    </source>
</evidence>
<evidence type="ECO:0000256" key="1">
    <source>
        <dbReference type="ARBA" id="ARBA00005006"/>
    </source>
</evidence>
<dbReference type="InterPro" id="IPR036812">
    <property type="entry name" value="NAD(P)_OxRdtase_dom_sf"/>
</dbReference>
<evidence type="ECO:0000256" key="3">
    <source>
        <dbReference type="ARBA" id="ARBA00011532"/>
    </source>
</evidence>
<dbReference type="PANTHER" id="PTHR13295">
    <property type="entry name" value="GLUTAMATE CYSTEINE LIGASE REGULATORY SUBUNIT"/>
    <property type="match status" value="1"/>
</dbReference>
<dbReference type="SUPFAM" id="SSF51430">
    <property type="entry name" value="NAD(P)-linked oxidoreductase"/>
    <property type="match status" value="1"/>
</dbReference>
<evidence type="ECO:0000256" key="9">
    <source>
        <dbReference type="SAM" id="MobiDB-lite"/>
    </source>
</evidence>
<feature type="region of interest" description="Disordered" evidence="9">
    <location>
        <begin position="109"/>
        <end position="133"/>
    </location>
</feature>
<keyword evidence="4" id="KW-0317">Glutathione biosynthesis</keyword>
<comment type="subunit">
    <text evidence="3">Heterodimer of a catalytic heavy chain and a regulatory light chain.</text>
</comment>
<name>A0A8S3Z9P0_9EUPU</name>
<evidence type="ECO:0000256" key="6">
    <source>
        <dbReference type="ARBA" id="ARBA00031154"/>
    </source>
</evidence>
<feature type="domain" description="NADP-dependent oxidoreductase" evidence="10">
    <location>
        <begin position="208"/>
        <end position="342"/>
    </location>
</feature>
<evidence type="ECO:0000313" key="11">
    <source>
        <dbReference type="EMBL" id="CAG5124520.1"/>
    </source>
</evidence>
<dbReference type="InterPro" id="IPR032963">
    <property type="entry name" value="Gclm"/>
</dbReference>
<evidence type="ECO:0000256" key="2">
    <source>
        <dbReference type="ARBA" id="ARBA00008612"/>
    </source>
</evidence>
<dbReference type="Proteomes" id="UP000678393">
    <property type="component" value="Unassembled WGS sequence"/>
</dbReference>
<dbReference type="GO" id="GO:0006750">
    <property type="term" value="P:glutathione biosynthetic process"/>
    <property type="evidence" value="ECO:0007669"/>
    <property type="project" value="UniProtKB-KW"/>
</dbReference>
<sequence>MEDEDLFDDTFASELPLSSVGGKSQDNTTKFSKVNLSALESLTLPRCTGCQRQFPFPVNLPENHAVISLEESQAVDRTRMAPPPQGTRSGTVKSWNGSVFAAGVKSTRSGQVGSTASNKSNLSVNNHSSSTMTDDIPMFPKAKSMFLHSGNIINWNRLKRKPNQTSTEEVCDCIGNTLASYLETQDKTELQYVTEIYKVNSENVQKIDDTEREEVKITVKVFVCLPLPTSVISETVNKVLNELGTSYIETLLLAVSPGEGEEDDSSAPSVSVIKPYWEAMEELVAAETVLSLGVCDLTKDSLEDLYNWAKVKPSVDQVNLESCCVMPQDLTAYAKAVNVQLLTHNDRPVFIPEETLQETIRSVSTEADGRNWVPQWVVRYSGIVKCRGIIKMKGYIIHARRDHKIILP</sequence>
<dbReference type="Pfam" id="PF00248">
    <property type="entry name" value="Aldo_ket_red"/>
    <property type="match status" value="1"/>
</dbReference>
<accession>A0A8S3Z9P0</accession>
<gene>
    <name evidence="11" type="ORF">CUNI_LOCUS10078</name>
</gene>
<evidence type="ECO:0000256" key="4">
    <source>
        <dbReference type="ARBA" id="ARBA00022684"/>
    </source>
</evidence>
<dbReference type="Gene3D" id="3.20.20.100">
    <property type="entry name" value="NADP-dependent oxidoreductase domain"/>
    <property type="match status" value="1"/>
</dbReference>
<dbReference type="EMBL" id="CAJHNH020001792">
    <property type="protein sequence ID" value="CAG5124520.1"/>
    <property type="molecule type" value="Genomic_DNA"/>
</dbReference>
<keyword evidence="12" id="KW-1185">Reference proteome</keyword>
<evidence type="ECO:0000256" key="8">
    <source>
        <dbReference type="ARBA" id="ARBA00032926"/>
    </source>
</evidence>
<dbReference type="OrthoDB" id="5596051at2759"/>
<comment type="similarity">
    <text evidence="2">Belongs to the aldo/keto reductase family. Glutamate--cysteine ligase light chain subfamily.</text>
</comment>
<protein>
    <recommendedName>
        <fullName evidence="7">GCS light chain</fullName>
    </recommendedName>
    <alternativeName>
        <fullName evidence="5">Gamma-ECS regulatory subunit</fullName>
    </alternativeName>
    <alternativeName>
        <fullName evidence="8">Gamma-glutamylcysteine synthetase regulatory subunit</fullName>
    </alternativeName>
    <alternativeName>
        <fullName evidence="6">Glutamate--cysteine ligase modifier subunit</fullName>
    </alternativeName>
</protein>
<dbReference type="GO" id="GO:0035226">
    <property type="term" value="F:glutamate-cysteine ligase catalytic subunit binding"/>
    <property type="evidence" value="ECO:0007669"/>
    <property type="project" value="InterPro"/>
</dbReference>
<organism evidence="11 12">
    <name type="scientific">Candidula unifasciata</name>
    <dbReference type="NCBI Taxonomy" id="100452"/>
    <lineage>
        <taxon>Eukaryota</taxon>
        <taxon>Metazoa</taxon>
        <taxon>Spiralia</taxon>
        <taxon>Lophotrochozoa</taxon>
        <taxon>Mollusca</taxon>
        <taxon>Gastropoda</taxon>
        <taxon>Heterobranchia</taxon>
        <taxon>Euthyneura</taxon>
        <taxon>Panpulmonata</taxon>
        <taxon>Eupulmonata</taxon>
        <taxon>Stylommatophora</taxon>
        <taxon>Helicina</taxon>
        <taxon>Helicoidea</taxon>
        <taxon>Geomitridae</taxon>
        <taxon>Candidula</taxon>
    </lineage>
</organism>
<dbReference type="InterPro" id="IPR023210">
    <property type="entry name" value="NADP_OxRdtase_dom"/>
</dbReference>
<dbReference type="GO" id="GO:0030234">
    <property type="term" value="F:enzyme regulator activity"/>
    <property type="evidence" value="ECO:0007669"/>
    <property type="project" value="TreeGrafter"/>
</dbReference>
<evidence type="ECO:0000256" key="7">
    <source>
        <dbReference type="ARBA" id="ARBA00031732"/>
    </source>
</evidence>
<comment type="caution">
    <text evidence="11">The sequence shown here is derived from an EMBL/GenBank/DDBJ whole genome shotgun (WGS) entry which is preliminary data.</text>
</comment>
<comment type="pathway">
    <text evidence="1">Sulfur metabolism; glutathione biosynthesis; glutathione from L-cysteine and L-glutamate: step 1/2.</text>
</comment>
<evidence type="ECO:0000259" key="10">
    <source>
        <dbReference type="Pfam" id="PF00248"/>
    </source>
</evidence>